<evidence type="ECO:0000313" key="6">
    <source>
        <dbReference type="EMBL" id="AWR94906.1"/>
    </source>
</evidence>
<dbReference type="OrthoDB" id="36822at2157"/>
<dbReference type="InterPro" id="IPR023621">
    <property type="entry name" value="Ribosomal_eL31_dom_sf"/>
</dbReference>
<keyword evidence="7" id="KW-1185">Reference proteome</keyword>
<dbReference type="EMBL" id="CP029289">
    <property type="protein sequence ID" value="AWR94906.1"/>
    <property type="molecule type" value="Genomic_DNA"/>
</dbReference>
<dbReference type="Gene3D" id="3.10.440.10">
    <property type="match status" value="1"/>
</dbReference>
<evidence type="ECO:0000256" key="1">
    <source>
        <dbReference type="ARBA" id="ARBA00010808"/>
    </source>
</evidence>
<dbReference type="GeneID" id="36832517"/>
<dbReference type="GO" id="GO:0003735">
    <property type="term" value="F:structural constituent of ribosome"/>
    <property type="evidence" value="ECO:0007669"/>
    <property type="project" value="InterPro"/>
</dbReference>
<dbReference type="AlphaFoldDB" id="A0A2U9IFY9"/>
<accession>A0A2U9IFY9</accession>
<keyword evidence="2 6" id="KW-0689">Ribosomal protein</keyword>
<dbReference type="GO" id="GO:0005840">
    <property type="term" value="C:ribosome"/>
    <property type="evidence" value="ECO:0007669"/>
    <property type="project" value="UniProtKB-KW"/>
</dbReference>
<name>A0A2U9IFY9_9CREN</name>
<dbReference type="GO" id="GO:0006412">
    <property type="term" value="P:translation"/>
    <property type="evidence" value="ECO:0007669"/>
    <property type="project" value="InterPro"/>
</dbReference>
<sequence length="87" mass="9958">MKEKDNFEMIINLRKVIMSKKTNRSKKAIAMIRKIIVRHFGAEKVLLDPLLAATVSKNREKVSSRIPVVVSKIGEKTYLVKLAVKHE</sequence>
<protein>
    <recommendedName>
        <fullName evidence="4">Large ribosomal subunit protein eL31</fullName>
    </recommendedName>
    <alternativeName>
        <fullName evidence="5">50S ribosomal protein L31e</fullName>
    </alternativeName>
</protein>
<dbReference type="InterPro" id="IPR000054">
    <property type="entry name" value="Ribosomal_eL31"/>
</dbReference>
<proteinExistence type="inferred from homology"/>
<evidence type="ECO:0000313" key="7">
    <source>
        <dbReference type="Proteomes" id="UP000248044"/>
    </source>
</evidence>
<reference evidence="6 7" key="1">
    <citation type="submission" date="2018-05" db="EMBL/GenBank/DDBJ databases">
        <title>Complete Genome Sequences of Extremely Thermoacidophilic, Metal-Mobilizing Type-Strain Members of the Archaeal Family Sulfolobaceae: Acidianus brierleyi DSM-1651T, Acidianus sulfidivorans DSM-18786T, Metallosphaera hakonensis DSM-7519T, and Metallosphaera prunae DSM-10039T.</title>
        <authorList>
            <person name="Counts J.A."/>
            <person name="Kelly R.M."/>
        </authorList>
    </citation>
    <scope>NUCLEOTIDE SEQUENCE [LARGE SCALE GENOMIC DNA]</scope>
    <source>
        <strain evidence="6 7">DSM 1651</strain>
    </source>
</reference>
<dbReference type="GO" id="GO:1990904">
    <property type="term" value="C:ribonucleoprotein complex"/>
    <property type="evidence" value="ECO:0007669"/>
    <property type="project" value="UniProtKB-KW"/>
</dbReference>
<evidence type="ECO:0000256" key="3">
    <source>
        <dbReference type="ARBA" id="ARBA00023274"/>
    </source>
</evidence>
<dbReference type="NCBIfam" id="NF002258">
    <property type="entry name" value="PRK01192.1-1"/>
    <property type="match status" value="1"/>
</dbReference>
<evidence type="ECO:0000256" key="4">
    <source>
        <dbReference type="ARBA" id="ARBA00035230"/>
    </source>
</evidence>
<dbReference type="RefSeq" id="WP_110270787.1">
    <property type="nucleotide sequence ID" value="NZ_CP029289.2"/>
</dbReference>
<evidence type="ECO:0000256" key="2">
    <source>
        <dbReference type="ARBA" id="ARBA00022980"/>
    </source>
</evidence>
<keyword evidence="3" id="KW-0687">Ribonucleoprotein</keyword>
<dbReference type="Proteomes" id="UP000248044">
    <property type="component" value="Chromosome"/>
</dbReference>
<dbReference type="SUPFAM" id="SSF54575">
    <property type="entry name" value="Ribosomal protein L31e"/>
    <property type="match status" value="1"/>
</dbReference>
<evidence type="ECO:0000256" key="5">
    <source>
        <dbReference type="ARBA" id="ARBA00035378"/>
    </source>
</evidence>
<dbReference type="Pfam" id="PF01198">
    <property type="entry name" value="Ribosomal_L31e"/>
    <property type="match status" value="1"/>
</dbReference>
<organism evidence="6 7">
    <name type="scientific">Acidianus brierleyi</name>
    <dbReference type="NCBI Taxonomy" id="41673"/>
    <lineage>
        <taxon>Archaea</taxon>
        <taxon>Thermoproteota</taxon>
        <taxon>Thermoprotei</taxon>
        <taxon>Sulfolobales</taxon>
        <taxon>Sulfolobaceae</taxon>
        <taxon>Acidianus</taxon>
    </lineage>
</organism>
<comment type="similarity">
    <text evidence="1">Belongs to the eukaryotic ribosomal protein eL31 family.</text>
</comment>
<dbReference type="SMART" id="SM01380">
    <property type="entry name" value="Ribosomal_L31e"/>
    <property type="match status" value="1"/>
</dbReference>
<gene>
    <name evidence="6" type="ORF">DFR85_10135</name>
</gene>
<dbReference type="KEGG" id="abri:DFR85_10135"/>